<dbReference type="NCBIfam" id="NF006563">
    <property type="entry name" value="PRK09070.1"/>
    <property type="match status" value="1"/>
</dbReference>
<dbReference type="Gene3D" id="3.60.120.10">
    <property type="entry name" value="Anthranilate synthase"/>
    <property type="match status" value="1"/>
</dbReference>
<dbReference type="Pfam" id="PF04715">
    <property type="entry name" value="Anth_synt_I_N"/>
    <property type="match status" value="1"/>
</dbReference>
<dbReference type="GO" id="GO:0000162">
    <property type="term" value="P:L-tryptophan biosynthetic process"/>
    <property type="evidence" value="ECO:0007669"/>
    <property type="project" value="TreeGrafter"/>
</dbReference>
<dbReference type="PRINTS" id="PR00095">
    <property type="entry name" value="ANTSNTHASEI"/>
</dbReference>
<evidence type="ECO:0000259" key="2">
    <source>
        <dbReference type="Pfam" id="PF04715"/>
    </source>
</evidence>
<feature type="domain" description="Chorismate-utilising enzyme C-terminal" evidence="1">
    <location>
        <begin position="196"/>
        <end position="450"/>
    </location>
</feature>
<organism evidence="3">
    <name type="scientific">hydrothermal vent metagenome</name>
    <dbReference type="NCBI Taxonomy" id="652676"/>
    <lineage>
        <taxon>unclassified sequences</taxon>
        <taxon>metagenomes</taxon>
        <taxon>ecological metagenomes</taxon>
    </lineage>
</organism>
<dbReference type="InterPro" id="IPR019999">
    <property type="entry name" value="Anth_synth_I-like"/>
</dbReference>
<dbReference type="InterPro" id="IPR006805">
    <property type="entry name" value="Anth_synth_I_N"/>
</dbReference>
<dbReference type="EC" id="2.6.1.85" evidence="3"/>
<dbReference type="SUPFAM" id="SSF56322">
    <property type="entry name" value="ADC synthase"/>
    <property type="match status" value="1"/>
</dbReference>
<keyword evidence="3" id="KW-0032">Aminotransferase</keyword>
<feature type="domain" description="Anthranilate synthase component I N-terminal" evidence="2">
    <location>
        <begin position="20"/>
        <end position="158"/>
    </location>
</feature>
<gene>
    <name evidence="3" type="ORF">MNBD_GAMMA02-1505</name>
</gene>
<protein>
    <submittedName>
        <fullName evidence="3">Para-aminobenzoate synthase, aminase component</fullName>
        <ecNumber evidence="3">2.6.1.85</ecNumber>
    </submittedName>
</protein>
<dbReference type="PANTHER" id="PTHR11236">
    <property type="entry name" value="AMINOBENZOATE/ANTHRANILATE SYNTHASE"/>
    <property type="match status" value="1"/>
</dbReference>
<dbReference type="InterPro" id="IPR005801">
    <property type="entry name" value="ADC_synthase"/>
</dbReference>
<dbReference type="GO" id="GO:0046820">
    <property type="term" value="F:4-amino-4-deoxychorismate synthase activity"/>
    <property type="evidence" value="ECO:0007669"/>
    <property type="project" value="UniProtKB-EC"/>
</dbReference>
<evidence type="ECO:0000313" key="3">
    <source>
        <dbReference type="EMBL" id="VAW45501.1"/>
    </source>
</evidence>
<dbReference type="EMBL" id="UOFA01000197">
    <property type="protein sequence ID" value="VAW45501.1"/>
    <property type="molecule type" value="Genomic_DNA"/>
</dbReference>
<accession>A0A3B0VRF9</accession>
<dbReference type="InterPro" id="IPR015890">
    <property type="entry name" value="Chorismate_C"/>
</dbReference>
<name>A0A3B0VRF9_9ZZZZ</name>
<dbReference type="PANTHER" id="PTHR11236:SF9">
    <property type="entry name" value="ANTHRANILATE SYNTHASE COMPONENT 1"/>
    <property type="match status" value="1"/>
</dbReference>
<keyword evidence="3" id="KW-0808">Transferase</keyword>
<proteinExistence type="predicted"/>
<evidence type="ECO:0000259" key="1">
    <source>
        <dbReference type="Pfam" id="PF00425"/>
    </source>
</evidence>
<sequence>MIEKLPIEPLFIKKVLSEKPDLLALSAAQQGFFPALLESQSLNEKIGRYDILFAAPSIELVAFNEPQFNQLLAAIDTKPNKPAPNKPAPIKQASHQATDHQISQNPFQFGWMVYFSYEAAYLLEPKLNHLLAKTAEPLAVAFYCQGAIVYDRILEQMTLFAQSQSVADAIHACVTKETHATDEVAKLTQIQQAPGEEFEQAVMLAKELILSGDIYQANLSRQYHCTADGRLSPAAVMAQLRAANPAPFAGLLQVNNFAVASSSPERLFSIRDGVIETRPIAGTRPRGTSKTADLALIQELLDTPKERAEHIMLIDLERNDMGKVCKTGTVKVDELMVVESYQHVHHIVSNIKGELKSSVTVVDTLKALFPGGTITGCPKIRCMEVIRDIERDDRGCYTGSMGYINHDGQVDLNILIRTVAMQDGEITFNAGAGIVFDSDPKAELQETKHKAKGLINALSLNALSLNALSLNASSLNALSLNTSSINELNSKVLKQ</sequence>
<dbReference type="Pfam" id="PF00425">
    <property type="entry name" value="Chorismate_bind"/>
    <property type="match status" value="1"/>
</dbReference>
<reference evidence="3" key="1">
    <citation type="submission" date="2018-06" db="EMBL/GenBank/DDBJ databases">
        <authorList>
            <person name="Zhirakovskaya E."/>
        </authorList>
    </citation>
    <scope>NUCLEOTIDE SEQUENCE</scope>
</reference>
<dbReference type="AlphaFoldDB" id="A0A3B0VRF9"/>